<dbReference type="Proteomes" id="UP000247233">
    <property type="component" value="Unassembled WGS sequence"/>
</dbReference>
<feature type="compositionally biased region" description="Low complexity" evidence="1">
    <location>
        <begin position="38"/>
        <end position="51"/>
    </location>
</feature>
<evidence type="ECO:0000256" key="1">
    <source>
        <dbReference type="SAM" id="MobiDB-lite"/>
    </source>
</evidence>
<dbReference type="InterPro" id="IPR053175">
    <property type="entry name" value="DHMBA_Reg_Transcription_Factor"/>
</dbReference>
<dbReference type="PANTHER" id="PTHR38791:SF12">
    <property type="entry name" value="TRANSCRIPTION FACTOR DOMAIN-CONTAINING PROTEIN-RELATED"/>
    <property type="match status" value="1"/>
</dbReference>
<name>A0A317X2C6_9EURO</name>
<dbReference type="VEuPathDB" id="FungiDB:BO70DRAFT_402208"/>
<dbReference type="PANTHER" id="PTHR38791">
    <property type="entry name" value="ZN(II)2CYS6 TRANSCRIPTION FACTOR (EUROFUNG)-RELATED-RELATED"/>
    <property type="match status" value="1"/>
</dbReference>
<organism evidence="2 3">
    <name type="scientific">Aspergillus heteromorphus CBS 117.55</name>
    <dbReference type="NCBI Taxonomy" id="1448321"/>
    <lineage>
        <taxon>Eukaryota</taxon>
        <taxon>Fungi</taxon>
        <taxon>Dikarya</taxon>
        <taxon>Ascomycota</taxon>
        <taxon>Pezizomycotina</taxon>
        <taxon>Eurotiomycetes</taxon>
        <taxon>Eurotiomycetidae</taxon>
        <taxon>Eurotiales</taxon>
        <taxon>Aspergillaceae</taxon>
        <taxon>Aspergillus</taxon>
        <taxon>Aspergillus subgen. Circumdati</taxon>
    </lineage>
</organism>
<gene>
    <name evidence="2" type="ORF">BO70DRAFT_402208</name>
</gene>
<dbReference type="OrthoDB" id="4491390at2759"/>
<dbReference type="GeneID" id="37069252"/>
<keyword evidence="3" id="KW-1185">Reference proteome</keyword>
<proteinExistence type="predicted"/>
<accession>A0A317X2C6</accession>
<comment type="caution">
    <text evidence="2">The sequence shown here is derived from an EMBL/GenBank/DDBJ whole genome shotgun (WGS) entry which is preliminary data.</text>
</comment>
<evidence type="ECO:0000313" key="3">
    <source>
        <dbReference type="Proteomes" id="UP000247233"/>
    </source>
</evidence>
<evidence type="ECO:0008006" key="4">
    <source>
        <dbReference type="Google" id="ProtNLM"/>
    </source>
</evidence>
<dbReference type="RefSeq" id="XP_025404040.1">
    <property type="nucleotide sequence ID" value="XM_025547015.1"/>
</dbReference>
<sequence length="261" mass="29210">MVFPGRLSTGCYKTNWEPQPCKAEPRTKTKKRPDSTQPVRVRTPSRTSPSPSQQPPVPVPSSRSDLIPSSFAPSSPPKAIIPCLEWQSLCYFFHQHVLHTHRSPCEGHLAFLPELYQERGNAPCLRNAILSVYYLSLFNASRMDELYVSARKHYGAALKSLTQALNDDELSIQDETFAAALFMSMFTEIQAVASNLFSYACLPASISMAYNPDYVLRLGIITSMISEFCQSSSEFQRIEAERSPKACARLLHSLLGRASRD</sequence>
<evidence type="ECO:0000313" key="2">
    <source>
        <dbReference type="EMBL" id="PWY92301.1"/>
    </source>
</evidence>
<protein>
    <recommendedName>
        <fullName evidence="4">Transcription factor domain-containing protein</fullName>
    </recommendedName>
</protein>
<dbReference type="EMBL" id="MSFL01000001">
    <property type="protein sequence ID" value="PWY92301.1"/>
    <property type="molecule type" value="Genomic_DNA"/>
</dbReference>
<feature type="compositionally biased region" description="Low complexity" evidence="1">
    <location>
        <begin position="60"/>
        <end position="73"/>
    </location>
</feature>
<reference evidence="2 3" key="1">
    <citation type="submission" date="2016-12" db="EMBL/GenBank/DDBJ databases">
        <title>The genomes of Aspergillus section Nigri reveals drivers in fungal speciation.</title>
        <authorList>
            <consortium name="DOE Joint Genome Institute"/>
            <person name="Vesth T.C."/>
            <person name="Nybo J."/>
            <person name="Theobald S."/>
            <person name="Brandl J."/>
            <person name="Frisvad J.C."/>
            <person name="Nielsen K.F."/>
            <person name="Lyhne E.K."/>
            <person name="Kogle M.E."/>
            <person name="Kuo A."/>
            <person name="Riley R."/>
            <person name="Clum A."/>
            <person name="Nolan M."/>
            <person name="Lipzen A."/>
            <person name="Salamov A."/>
            <person name="Henrissat B."/>
            <person name="Wiebenga A."/>
            <person name="De Vries R.P."/>
            <person name="Grigoriev I.V."/>
            <person name="Mortensen U.H."/>
            <person name="Andersen M.R."/>
            <person name="Baker S.E."/>
        </authorList>
    </citation>
    <scope>NUCLEOTIDE SEQUENCE [LARGE SCALE GENOMIC DNA]</scope>
    <source>
        <strain evidence="2 3">CBS 117.55</strain>
    </source>
</reference>
<dbReference type="AlphaFoldDB" id="A0A317X2C6"/>
<feature type="region of interest" description="Disordered" evidence="1">
    <location>
        <begin position="1"/>
        <end position="73"/>
    </location>
</feature>